<keyword evidence="2" id="KW-0812">Transmembrane</keyword>
<dbReference type="SUPFAM" id="SSF103473">
    <property type="entry name" value="MFS general substrate transporter"/>
    <property type="match status" value="1"/>
</dbReference>
<protein>
    <submittedName>
        <fullName evidence="5">SLC22A4_5</fullName>
    </submittedName>
</protein>
<keyword evidence="4" id="KW-0472">Membrane</keyword>
<dbReference type="OrthoDB" id="5296287at2759"/>
<evidence type="ECO:0000313" key="5">
    <source>
        <dbReference type="EMBL" id="CAF2930604.1"/>
    </source>
</evidence>
<evidence type="ECO:0000256" key="3">
    <source>
        <dbReference type="ARBA" id="ARBA00022989"/>
    </source>
</evidence>
<keyword evidence="6" id="KW-1185">Reference proteome</keyword>
<comment type="subcellular location">
    <subcellularLocation>
        <location evidence="1">Membrane</location>
        <topology evidence="1">Multi-pass membrane protein</topology>
    </subcellularLocation>
</comment>
<proteinExistence type="predicted"/>
<dbReference type="GO" id="GO:0016020">
    <property type="term" value="C:membrane"/>
    <property type="evidence" value="ECO:0007669"/>
    <property type="project" value="UniProtKB-SubCell"/>
</dbReference>
<evidence type="ECO:0000256" key="2">
    <source>
        <dbReference type="ARBA" id="ARBA00022692"/>
    </source>
</evidence>
<dbReference type="PANTHER" id="PTHR24064">
    <property type="entry name" value="SOLUTE CARRIER FAMILY 22 MEMBER"/>
    <property type="match status" value="1"/>
</dbReference>
<evidence type="ECO:0000256" key="1">
    <source>
        <dbReference type="ARBA" id="ARBA00004141"/>
    </source>
</evidence>
<dbReference type="Gene3D" id="1.20.1250.20">
    <property type="entry name" value="MFS general substrate transporter like domains"/>
    <property type="match status" value="1"/>
</dbReference>
<gene>
    <name evidence="5" type="ORF">LSAA_9067</name>
</gene>
<dbReference type="AlphaFoldDB" id="A0A7R8H805"/>
<organism evidence="5 6">
    <name type="scientific">Lepeophtheirus salmonis</name>
    <name type="common">Salmon louse</name>
    <name type="synonym">Caligus salmonis</name>
    <dbReference type="NCBI Taxonomy" id="72036"/>
    <lineage>
        <taxon>Eukaryota</taxon>
        <taxon>Metazoa</taxon>
        <taxon>Ecdysozoa</taxon>
        <taxon>Arthropoda</taxon>
        <taxon>Crustacea</taxon>
        <taxon>Multicrustacea</taxon>
        <taxon>Hexanauplia</taxon>
        <taxon>Copepoda</taxon>
        <taxon>Siphonostomatoida</taxon>
        <taxon>Caligidae</taxon>
        <taxon>Lepeophtheirus</taxon>
    </lineage>
</organism>
<name>A0A7R8H805_LEPSM</name>
<reference evidence="5" key="1">
    <citation type="submission" date="2021-02" db="EMBL/GenBank/DDBJ databases">
        <authorList>
            <person name="Bekaert M."/>
        </authorList>
    </citation>
    <scope>NUCLEOTIDE SEQUENCE</scope>
    <source>
        <strain evidence="5">IoA-00</strain>
    </source>
</reference>
<dbReference type="InterPro" id="IPR036259">
    <property type="entry name" value="MFS_trans_sf"/>
</dbReference>
<accession>A0A7R8H805</accession>
<evidence type="ECO:0000313" key="6">
    <source>
        <dbReference type="Proteomes" id="UP000675881"/>
    </source>
</evidence>
<dbReference type="Proteomes" id="UP000675881">
    <property type="component" value="Chromosome 4"/>
</dbReference>
<keyword evidence="3" id="KW-1133">Transmembrane helix</keyword>
<dbReference type="EMBL" id="HG994583">
    <property type="protein sequence ID" value="CAF2930604.1"/>
    <property type="molecule type" value="Genomic_DNA"/>
</dbReference>
<evidence type="ECO:0000256" key="4">
    <source>
        <dbReference type="ARBA" id="ARBA00023136"/>
    </source>
</evidence>
<sequence length="514" mass="58953">MSKEDSSDFEKKDDGEIHRVLGDFGKWQLKKCAFIISIIWLPSSFHLLNMVFFRAETDFWCRAPSEEWDISHWRNISSPILDLETGVRDPCHIYDINYTYYINPRDENIPSIVEEELPLKKCEAWDYDRSFWKATIIQEWDLVCDRKPLRKLTQQTTFFGLLVGVFVAGILSDKFGRISTTLSLFGVVSIAGTLTAFSPTYEWFLVGVWICGFCTLGSGTILYCWMMEIVSGNAKTILGCAPHFNYAFWGLSVAMIAYLLYFYRCIGFYLSLRDGFILMAMTEKQKSFYEKFVSHNKSLPIEETDPIHLKPMVHHHHSKSSGQFKGIFHVLELFKTPNMCCNTLIIYFMWFATSLVYYAGKLIEIPAVAIVIILVLKTGRRFSCMLLFFGGGICLLSTMFIQKGVYKYDWPLLFPTVIRNVGIGSSSVWARIGPMIAPFIKDLEVYNEKAPIVTLGIIAILACFMVSFLPETKNHKVPDTLAECEQITQGDNFYTSLCSRRKKNGVTDYDLEKK</sequence>